<dbReference type="AlphaFoldDB" id="A0A8S9HYY6"/>
<proteinExistence type="predicted"/>
<protein>
    <submittedName>
        <fullName evidence="1">Uncharacterized protein</fullName>
    </submittedName>
</protein>
<comment type="caution">
    <text evidence="1">The sequence shown here is derived from an EMBL/GenBank/DDBJ whole genome shotgun (WGS) entry which is preliminary data.</text>
</comment>
<sequence>MIERRSSLELCLWSVVCDFRLSLFLKSLDSSGTPFSLGRLLECSYESRTSLSSSSSEEELGRARMTWTRRRLRGCSSSICASPSSSSCSYALGVVLPRLGKLDVGCSVFVR</sequence>
<name>A0A8S9HYY6_BRACR</name>
<evidence type="ECO:0000313" key="1">
    <source>
        <dbReference type="EMBL" id="KAF2563319.1"/>
    </source>
</evidence>
<dbReference type="EMBL" id="QGKY02001250">
    <property type="protein sequence ID" value="KAF2563319.1"/>
    <property type="molecule type" value="Genomic_DNA"/>
</dbReference>
<reference evidence="1" key="1">
    <citation type="submission" date="2019-12" db="EMBL/GenBank/DDBJ databases">
        <title>Genome sequencing and annotation of Brassica cretica.</title>
        <authorList>
            <person name="Studholme D.J."/>
            <person name="Sarris P.F."/>
        </authorList>
    </citation>
    <scope>NUCLEOTIDE SEQUENCE</scope>
    <source>
        <strain evidence="1">PFS-102/07</strain>
        <tissue evidence="1">Leaf</tissue>
    </source>
</reference>
<organism evidence="1">
    <name type="scientific">Brassica cretica</name>
    <name type="common">Mustard</name>
    <dbReference type="NCBI Taxonomy" id="69181"/>
    <lineage>
        <taxon>Eukaryota</taxon>
        <taxon>Viridiplantae</taxon>
        <taxon>Streptophyta</taxon>
        <taxon>Embryophyta</taxon>
        <taxon>Tracheophyta</taxon>
        <taxon>Spermatophyta</taxon>
        <taxon>Magnoliopsida</taxon>
        <taxon>eudicotyledons</taxon>
        <taxon>Gunneridae</taxon>
        <taxon>Pentapetalae</taxon>
        <taxon>rosids</taxon>
        <taxon>malvids</taxon>
        <taxon>Brassicales</taxon>
        <taxon>Brassicaceae</taxon>
        <taxon>Brassiceae</taxon>
        <taxon>Brassica</taxon>
    </lineage>
</organism>
<gene>
    <name evidence="1" type="ORF">F2Q70_00017730</name>
</gene>
<accession>A0A8S9HYY6</accession>